<dbReference type="InterPro" id="IPR050383">
    <property type="entry name" value="GlyoxalaseI/FosfomycinResist"/>
</dbReference>
<sequence>MNKSDISQLFYNDMSRRAFLGALAAVGVAPRAIAQGKPAPVNLGAINHTVIHASDPMRSVEWYQGLFGMPIVGDFEDRVNLRVGDGPAYLTIMKEATDSPRWGEVGLALDPVDPLVPGDPEGFAEILKQHGMEQSDDPGPGEFSLTMRGPESGGAEGGTPVLMIVDPFGLKYSLTHKLNCGGGGPLGTECRLSYPVESQFKTVEINHATLGITDTDKGKEFYQTLFDMPIRAYQGDTTPVYTVSGYSTIVLFDFSNDTNFQGMDPQMDHTCYSIEDYDFNLVRAKLSEYGLEDLGDVFRASGPLQHYHTSRRPDRGGAPGGSYEIYCTDPDNLVIQIQDVTYCGGGGTNGEICGTAENPSR</sequence>
<feature type="domain" description="VOC" evidence="2">
    <location>
        <begin position="45"/>
        <end position="177"/>
    </location>
</feature>
<dbReference type="SUPFAM" id="SSF54593">
    <property type="entry name" value="Glyoxalase/Bleomycin resistance protein/Dihydroxybiphenyl dioxygenase"/>
    <property type="match status" value="2"/>
</dbReference>
<comment type="caution">
    <text evidence="3">The sequence shown here is derived from an EMBL/GenBank/DDBJ whole genome shotgun (WGS) entry which is preliminary data.</text>
</comment>
<evidence type="ECO:0000256" key="1">
    <source>
        <dbReference type="SAM" id="MobiDB-lite"/>
    </source>
</evidence>
<dbReference type="PANTHER" id="PTHR21366">
    <property type="entry name" value="GLYOXALASE FAMILY PROTEIN"/>
    <property type="match status" value="1"/>
</dbReference>
<evidence type="ECO:0000259" key="2">
    <source>
        <dbReference type="PROSITE" id="PS51819"/>
    </source>
</evidence>
<organism evidence="3 4">
    <name type="scientific">Ruegeria profundi</name>
    <dbReference type="NCBI Taxonomy" id="1685378"/>
    <lineage>
        <taxon>Bacteria</taxon>
        <taxon>Pseudomonadati</taxon>
        <taxon>Pseudomonadota</taxon>
        <taxon>Alphaproteobacteria</taxon>
        <taxon>Rhodobacterales</taxon>
        <taxon>Roseobacteraceae</taxon>
        <taxon>Ruegeria</taxon>
    </lineage>
</organism>
<reference evidence="4" key="1">
    <citation type="submission" date="2015-12" db="EMBL/GenBank/DDBJ databases">
        <authorList>
            <person name="Zhang G."/>
            <person name="Stingl U."/>
        </authorList>
    </citation>
    <scope>NUCLEOTIDE SEQUENCE [LARGE SCALE GENOMIC DNA]</scope>
    <source>
        <strain evidence="4">ZGT108</strain>
    </source>
</reference>
<dbReference type="Pfam" id="PF00903">
    <property type="entry name" value="Glyoxalase"/>
    <property type="match status" value="1"/>
</dbReference>
<dbReference type="EMBL" id="LQBP01000004">
    <property type="protein sequence ID" value="KUJ79249.1"/>
    <property type="molecule type" value="Genomic_DNA"/>
</dbReference>
<accession>A0A0X3TU77</accession>
<protein>
    <recommendedName>
        <fullName evidence="2">VOC domain-containing protein</fullName>
    </recommendedName>
</protein>
<evidence type="ECO:0000313" key="4">
    <source>
        <dbReference type="Proteomes" id="UP000053690"/>
    </source>
</evidence>
<gene>
    <name evidence="3" type="ORF">AVO44_08405</name>
</gene>
<feature type="region of interest" description="Disordered" evidence="1">
    <location>
        <begin position="132"/>
        <end position="156"/>
    </location>
</feature>
<dbReference type="InterPro" id="IPR037523">
    <property type="entry name" value="VOC_core"/>
</dbReference>
<dbReference type="OrthoDB" id="9803142at2"/>
<name>A0A0X3TU77_9RHOB</name>
<dbReference type="RefSeq" id="WP_068335380.1">
    <property type="nucleotide sequence ID" value="NZ_LQBP01000004.1"/>
</dbReference>
<dbReference type="STRING" id="1685378.AVO44_08405"/>
<dbReference type="Gene3D" id="3.10.180.10">
    <property type="entry name" value="2,3-Dihydroxybiphenyl 1,2-Dioxygenase, domain 1"/>
    <property type="match status" value="2"/>
</dbReference>
<dbReference type="PROSITE" id="PS51819">
    <property type="entry name" value="VOC"/>
    <property type="match status" value="2"/>
</dbReference>
<dbReference type="Proteomes" id="UP000053690">
    <property type="component" value="Unassembled WGS sequence"/>
</dbReference>
<feature type="domain" description="VOC" evidence="2">
    <location>
        <begin position="204"/>
        <end position="340"/>
    </location>
</feature>
<keyword evidence="4" id="KW-1185">Reference proteome</keyword>
<dbReference type="InterPro" id="IPR029068">
    <property type="entry name" value="Glyas_Bleomycin-R_OHBP_Dase"/>
</dbReference>
<proteinExistence type="predicted"/>
<evidence type="ECO:0000313" key="3">
    <source>
        <dbReference type="EMBL" id="KUJ79249.1"/>
    </source>
</evidence>
<dbReference type="InterPro" id="IPR006311">
    <property type="entry name" value="TAT_signal"/>
</dbReference>
<dbReference type="InterPro" id="IPR004360">
    <property type="entry name" value="Glyas_Fos-R_dOase_dom"/>
</dbReference>
<dbReference type="PROSITE" id="PS51318">
    <property type="entry name" value="TAT"/>
    <property type="match status" value="1"/>
</dbReference>
<dbReference type="AlphaFoldDB" id="A0A0X3TU77"/>
<dbReference type="CDD" id="cd06587">
    <property type="entry name" value="VOC"/>
    <property type="match status" value="2"/>
</dbReference>